<dbReference type="Proteomes" id="UP000549394">
    <property type="component" value="Unassembled WGS sequence"/>
</dbReference>
<dbReference type="GO" id="GO:0016627">
    <property type="term" value="F:oxidoreductase activity, acting on the CH-CH group of donors"/>
    <property type="evidence" value="ECO:0007669"/>
    <property type="project" value="InterPro"/>
</dbReference>
<dbReference type="InterPro" id="IPR009100">
    <property type="entry name" value="AcylCoA_DH/oxidase_NM_dom_sf"/>
</dbReference>
<reference evidence="1 2" key="1">
    <citation type="submission" date="2020-08" db="EMBL/GenBank/DDBJ databases">
        <authorList>
            <person name="Hejnol A."/>
        </authorList>
    </citation>
    <scope>NUCLEOTIDE SEQUENCE [LARGE SCALE GENOMIC DNA]</scope>
</reference>
<dbReference type="AlphaFoldDB" id="A0A7I8VHM8"/>
<accession>A0A7I8VHM8</accession>
<comment type="caution">
    <text evidence="1">The sequence shown here is derived from an EMBL/GenBank/DDBJ whole genome shotgun (WGS) entry which is preliminary data.</text>
</comment>
<organism evidence="1 2">
    <name type="scientific">Dimorphilus gyrociliatus</name>
    <dbReference type="NCBI Taxonomy" id="2664684"/>
    <lineage>
        <taxon>Eukaryota</taxon>
        <taxon>Metazoa</taxon>
        <taxon>Spiralia</taxon>
        <taxon>Lophotrochozoa</taxon>
        <taxon>Annelida</taxon>
        <taxon>Polychaeta</taxon>
        <taxon>Polychaeta incertae sedis</taxon>
        <taxon>Dinophilidae</taxon>
        <taxon>Dimorphilus</taxon>
    </lineage>
</organism>
<evidence type="ECO:0000313" key="2">
    <source>
        <dbReference type="Proteomes" id="UP000549394"/>
    </source>
</evidence>
<gene>
    <name evidence="1" type="ORF">DGYR_LOCUS3955</name>
</gene>
<name>A0A7I8VHM8_9ANNE</name>
<sequence length="379" mass="43169">MGVLRRLSKLPFVFDPVIGSKLEDLVIPKPPFRPEIGETYSFLAIGTRKLFDIKTDETRRKTRRFLREELFKTTNSPESIEFKKRAFQITSQLFNSEKGKDTNVSFLSNVISIEECMYGNLHFGIDHHYGIALPFFRKFAKDVHKSSFLNKLKNGNSVCCLIDTGYEHTLAIEVDGETWTLNGSINCSEIASVADLFMLTISNEAENPKTLLIDSRIGGLSIDSISKNSFQLNFKGVQLTEENVLHLDQELLSQFTAVANLLQSTASQARSELAFDLIRSSIRNRKVLEDDVKKILADAKTEICVNRLYVDNCLSNHLERKISPILAAMCRLRTYEVEKNVLKRIPEYLLNPHYKSYVDNFINSDKLRAAITNRIEDDA</sequence>
<proteinExistence type="predicted"/>
<evidence type="ECO:0000313" key="1">
    <source>
        <dbReference type="EMBL" id="CAD5115183.1"/>
    </source>
</evidence>
<keyword evidence="2" id="KW-1185">Reference proteome</keyword>
<dbReference type="SUPFAM" id="SSF56645">
    <property type="entry name" value="Acyl-CoA dehydrogenase NM domain-like"/>
    <property type="match status" value="1"/>
</dbReference>
<dbReference type="EMBL" id="CAJFCJ010000006">
    <property type="protein sequence ID" value="CAD5115183.1"/>
    <property type="molecule type" value="Genomic_DNA"/>
</dbReference>
<protein>
    <submittedName>
        <fullName evidence="1">DgyrCDS4178</fullName>
    </submittedName>
</protein>